<dbReference type="Proteomes" id="UP000799118">
    <property type="component" value="Unassembled WGS sequence"/>
</dbReference>
<accession>A0A6A4HX48</accession>
<keyword evidence="2" id="KW-1185">Reference proteome</keyword>
<dbReference type="AlphaFoldDB" id="A0A6A4HX48"/>
<dbReference type="OrthoDB" id="3250313at2759"/>
<gene>
    <name evidence="1" type="ORF">BT96DRAFT_815892</name>
</gene>
<organism evidence="1 2">
    <name type="scientific">Gymnopus androsaceus JB14</name>
    <dbReference type="NCBI Taxonomy" id="1447944"/>
    <lineage>
        <taxon>Eukaryota</taxon>
        <taxon>Fungi</taxon>
        <taxon>Dikarya</taxon>
        <taxon>Basidiomycota</taxon>
        <taxon>Agaricomycotina</taxon>
        <taxon>Agaricomycetes</taxon>
        <taxon>Agaricomycetidae</taxon>
        <taxon>Agaricales</taxon>
        <taxon>Marasmiineae</taxon>
        <taxon>Omphalotaceae</taxon>
        <taxon>Gymnopus</taxon>
    </lineage>
</organism>
<sequence>MALQKKKGFDGEGRLGGSGRPKAISDWLQRKCPAAFRPLTFDMKLYTNAFRTWWRSLQPEAREDGEGEGFLMLSRPDVVDWSGLELFGINGIVSIVAGLAWWREKVYGLPSAEHCQRKFKEEEMQKFEEALDDVTYVFGELKRV</sequence>
<evidence type="ECO:0000313" key="2">
    <source>
        <dbReference type="Proteomes" id="UP000799118"/>
    </source>
</evidence>
<name>A0A6A4HX48_9AGAR</name>
<evidence type="ECO:0000313" key="1">
    <source>
        <dbReference type="EMBL" id="KAE9402796.1"/>
    </source>
</evidence>
<protein>
    <submittedName>
        <fullName evidence="1">Uncharacterized protein</fullName>
    </submittedName>
</protein>
<dbReference type="EMBL" id="ML769431">
    <property type="protein sequence ID" value="KAE9402796.1"/>
    <property type="molecule type" value="Genomic_DNA"/>
</dbReference>
<proteinExistence type="predicted"/>
<reference evidence="1" key="1">
    <citation type="journal article" date="2019" name="Environ. Microbiol.">
        <title>Fungal ecological strategies reflected in gene transcription - a case study of two litter decomposers.</title>
        <authorList>
            <person name="Barbi F."/>
            <person name="Kohler A."/>
            <person name="Barry K."/>
            <person name="Baskaran P."/>
            <person name="Daum C."/>
            <person name="Fauchery L."/>
            <person name="Ihrmark K."/>
            <person name="Kuo A."/>
            <person name="LaButti K."/>
            <person name="Lipzen A."/>
            <person name="Morin E."/>
            <person name="Grigoriev I.V."/>
            <person name="Henrissat B."/>
            <person name="Lindahl B."/>
            <person name="Martin F."/>
        </authorList>
    </citation>
    <scope>NUCLEOTIDE SEQUENCE</scope>
    <source>
        <strain evidence="1">JB14</strain>
    </source>
</reference>